<dbReference type="Proteomes" id="UP000324222">
    <property type="component" value="Unassembled WGS sequence"/>
</dbReference>
<reference evidence="1 2" key="1">
    <citation type="submission" date="2019-05" db="EMBL/GenBank/DDBJ databases">
        <title>Another draft genome of Portunus trituberculatus and its Hox gene families provides insights of decapod evolution.</title>
        <authorList>
            <person name="Jeong J.-H."/>
            <person name="Song I."/>
            <person name="Kim S."/>
            <person name="Choi T."/>
            <person name="Kim D."/>
            <person name="Ryu S."/>
            <person name="Kim W."/>
        </authorList>
    </citation>
    <scope>NUCLEOTIDE SEQUENCE [LARGE SCALE GENOMIC DNA]</scope>
    <source>
        <tissue evidence="1">Muscle</tissue>
    </source>
</reference>
<sequence>MLKPLLLSSKIAKETLTCLALPPSLPLPPALPSLTPPHPPSPSSCLMFPHPALPSTPCLISYSSPYLTFIHASSSYLPHSLALHASFSLTLPHISYPASLPHPACLPPSRMPSSFILPPSSSLCLSHSTQHTAHGITSLPGFMCVCVIIVSSSAKHAMARIKLFCASPPLFQKALFKSTRVFLRCLSGSKGRLIRFLHYQLEKHS</sequence>
<dbReference type="EMBL" id="VSRR010136129">
    <property type="protein sequence ID" value="MPD03444.1"/>
    <property type="molecule type" value="Genomic_DNA"/>
</dbReference>
<name>A0A5B7K9X0_PORTR</name>
<protein>
    <submittedName>
        <fullName evidence="1">Uncharacterized protein</fullName>
    </submittedName>
</protein>
<evidence type="ECO:0000313" key="2">
    <source>
        <dbReference type="Proteomes" id="UP000324222"/>
    </source>
</evidence>
<organism evidence="1 2">
    <name type="scientific">Portunus trituberculatus</name>
    <name type="common">Swimming crab</name>
    <name type="synonym">Neptunus trituberculatus</name>
    <dbReference type="NCBI Taxonomy" id="210409"/>
    <lineage>
        <taxon>Eukaryota</taxon>
        <taxon>Metazoa</taxon>
        <taxon>Ecdysozoa</taxon>
        <taxon>Arthropoda</taxon>
        <taxon>Crustacea</taxon>
        <taxon>Multicrustacea</taxon>
        <taxon>Malacostraca</taxon>
        <taxon>Eumalacostraca</taxon>
        <taxon>Eucarida</taxon>
        <taxon>Decapoda</taxon>
        <taxon>Pleocyemata</taxon>
        <taxon>Brachyura</taxon>
        <taxon>Eubrachyura</taxon>
        <taxon>Portunoidea</taxon>
        <taxon>Portunidae</taxon>
        <taxon>Portuninae</taxon>
        <taxon>Portunus</taxon>
    </lineage>
</organism>
<keyword evidence="2" id="KW-1185">Reference proteome</keyword>
<proteinExistence type="predicted"/>
<comment type="caution">
    <text evidence="1">The sequence shown here is derived from an EMBL/GenBank/DDBJ whole genome shotgun (WGS) entry which is preliminary data.</text>
</comment>
<dbReference type="AlphaFoldDB" id="A0A5B7K9X0"/>
<accession>A0A5B7K9X0</accession>
<evidence type="ECO:0000313" key="1">
    <source>
        <dbReference type="EMBL" id="MPD03444.1"/>
    </source>
</evidence>
<gene>
    <name evidence="1" type="ORF">E2C01_099083</name>
</gene>